<evidence type="ECO:0000313" key="3">
    <source>
        <dbReference type="Proteomes" id="UP001297272"/>
    </source>
</evidence>
<dbReference type="Pfam" id="PF03992">
    <property type="entry name" value="ABM"/>
    <property type="match status" value="1"/>
</dbReference>
<comment type="caution">
    <text evidence="2">The sequence shown here is derived from an EMBL/GenBank/DDBJ whole genome shotgun (WGS) entry which is preliminary data.</text>
</comment>
<feature type="domain" description="ABM" evidence="1">
    <location>
        <begin position="9"/>
        <end position="96"/>
    </location>
</feature>
<evidence type="ECO:0000259" key="1">
    <source>
        <dbReference type="PROSITE" id="PS51725"/>
    </source>
</evidence>
<dbReference type="PANTHER" id="PTHR33336:SF1">
    <property type="entry name" value="(4S)-4-HYDROXY-5-PHOSPHONOOXYPENTANE-2,3-DIONE ISOMERASE"/>
    <property type="match status" value="1"/>
</dbReference>
<organism evidence="2 3">
    <name type="scientific">Tianweitania aestuarii</name>
    <dbReference type="NCBI Taxonomy" id="2814886"/>
    <lineage>
        <taxon>Bacteria</taxon>
        <taxon>Pseudomonadati</taxon>
        <taxon>Pseudomonadota</taxon>
        <taxon>Alphaproteobacteria</taxon>
        <taxon>Hyphomicrobiales</taxon>
        <taxon>Phyllobacteriaceae</taxon>
        <taxon>Tianweitania</taxon>
    </lineage>
</organism>
<sequence>MSQRCDPAFVVLAEFTVPLESRALFLAAADADACQSLAHEPGCLTFDVIGLDEDVVLFYEVYQDEAAFDHHQTTSHFQEFQNAVEQLRLTQPKVRLGRREQNGRPAD</sequence>
<dbReference type="Proteomes" id="UP001297272">
    <property type="component" value="Unassembled WGS sequence"/>
</dbReference>
<protein>
    <submittedName>
        <fullName evidence="2">Antibiotic biosynthesis monooxygenase</fullName>
    </submittedName>
</protein>
<keyword evidence="3" id="KW-1185">Reference proteome</keyword>
<dbReference type="InterPro" id="IPR050744">
    <property type="entry name" value="AI-2_Isomerase_LsrG"/>
</dbReference>
<dbReference type="PROSITE" id="PS51725">
    <property type="entry name" value="ABM"/>
    <property type="match status" value="1"/>
</dbReference>
<gene>
    <name evidence="2" type="ORF">JYU29_11755</name>
</gene>
<proteinExistence type="predicted"/>
<accession>A0ABS5RWE9</accession>
<name>A0ABS5RWE9_9HYPH</name>
<evidence type="ECO:0000313" key="2">
    <source>
        <dbReference type="EMBL" id="MBS9721363.1"/>
    </source>
</evidence>
<reference evidence="2 3" key="1">
    <citation type="submission" date="2021-03" db="EMBL/GenBank/DDBJ databases">
        <title>Tianweitania aestuarii sp. nov., isolated from a tidal flat.</title>
        <authorList>
            <person name="Park S."/>
            <person name="Yoon J.-H."/>
        </authorList>
    </citation>
    <scope>NUCLEOTIDE SEQUENCE [LARGE SCALE GENOMIC DNA]</scope>
    <source>
        <strain evidence="2 3">BSSL-BM11</strain>
    </source>
</reference>
<dbReference type="SUPFAM" id="SSF54909">
    <property type="entry name" value="Dimeric alpha+beta barrel"/>
    <property type="match status" value="1"/>
</dbReference>
<dbReference type="InterPro" id="IPR011008">
    <property type="entry name" value="Dimeric_a/b-barrel"/>
</dbReference>
<dbReference type="Gene3D" id="3.30.70.100">
    <property type="match status" value="1"/>
</dbReference>
<dbReference type="EMBL" id="JAFMNX010000002">
    <property type="protein sequence ID" value="MBS9721363.1"/>
    <property type="molecule type" value="Genomic_DNA"/>
</dbReference>
<dbReference type="InterPro" id="IPR007138">
    <property type="entry name" value="ABM_dom"/>
</dbReference>
<keyword evidence="2" id="KW-0560">Oxidoreductase</keyword>
<dbReference type="PANTHER" id="PTHR33336">
    <property type="entry name" value="QUINOL MONOOXYGENASE YGIN-RELATED"/>
    <property type="match status" value="1"/>
</dbReference>
<keyword evidence="2" id="KW-0503">Monooxygenase</keyword>
<dbReference type="GO" id="GO:0004497">
    <property type="term" value="F:monooxygenase activity"/>
    <property type="evidence" value="ECO:0007669"/>
    <property type="project" value="UniProtKB-KW"/>
</dbReference>